<evidence type="ECO:0000256" key="1">
    <source>
        <dbReference type="SAM" id="MobiDB-lite"/>
    </source>
</evidence>
<proteinExistence type="predicted"/>
<keyword evidence="3" id="KW-1185">Reference proteome</keyword>
<accession>A0A841EAP4</accession>
<feature type="compositionally biased region" description="Polar residues" evidence="1">
    <location>
        <begin position="1"/>
        <end position="19"/>
    </location>
</feature>
<gene>
    <name evidence="2" type="ORF">HNR25_003946</name>
</gene>
<protein>
    <submittedName>
        <fullName evidence="2">Uncharacterized protein</fullName>
    </submittedName>
</protein>
<comment type="caution">
    <text evidence="2">The sequence shown here is derived from an EMBL/GenBank/DDBJ whole genome shotgun (WGS) entry which is preliminary data.</text>
</comment>
<sequence>MTWEVQVNTATIPSRSAASESVDAPAPGSTGSGDDGPAAPPPARRVSLALDPVTHEELQRAAGHRDVASYLYVLAGRYARWNELREWLVQLETAYGPLPPEALERVHRRMLGLPRRKDGARSVSIGFSDAEFRALSDAAGERPVADYLRELLADLVRPAQEGGCAEEGSAGEHAG</sequence>
<evidence type="ECO:0000313" key="3">
    <source>
        <dbReference type="Proteomes" id="UP000578077"/>
    </source>
</evidence>
<dbReference type="EMBL" id="JACHLY010000001">
    <property type="protein sequence ID" value="MBB6000195.1"/>
    <property type="molecule type" value="Genomic_DNA"/>
</dbReference>
<dbReference type="Proteomes" id="UP000578077">
    <property type="component" value="Unassembled WGS sequence"/>
</dbReference>
<name>A0A841EAP4_9ACTN</name>
<organism evidence="2 3">
    <name type="scientific">Streptomonospora salina</name>
    <dbReference type="NCBI Taxonomy" id="104205"/>
    <lineage>
        <taxon>Bacteria</taxon>
        <taxon>Bacillati</taxon>
        <taxon>Actinomycetota</taxon>
        <taxon>Actinomycetes</taxon>
        <taxon>Streptosporangiales</taxon>
        <taxon>Nocardiopsidaceae</taxon>
        <taxon>Streptomonospora</taxon>
    </lineage>
</organism>
<reference evidence="2 3" key="1">
    <citation type="submission" date="2020-08" db="EMBL/GenBank/DDBJ databases">
        <title>Sequencing the genomes of 1000 actinobacteria strains.</title>
        <authorList>
            <person name="Klenk H.-P."/>
        </authorList>
    </citation>
    <scope>NUCLEOTIDE SEQUENCE [LARGE SCALE GENOMIC DNA]</scope>
    <source>
        <strain evidence="2 3">DSM 44593</strain>
    </source>
</reference>
<feature type="region of interest" description="Disordered" evidence="1">
    <location>
        <begin position="1"/>
        <end position="44"/>
    </location>
</feature>
<evidence type="ECO:0000313" key="2">
    <source>
        <dbReference type="EMBL" id="MBB6000195.1"/>
    </source>
</evidence>
<dbReference type="AlphaFoldDB" id="A0A841EAP4"/>
<dbReference type="RefSeq" id="WP_184637463.1">
    <property type="nucleotide sequence ID" value="NZ_BAABKT010000029.1"/>
</dbReference>